<proteinExistence type="predicted"/>
<name>D2QXZ2_PIRSD</name>
<dbReference type="AlphaFoldDB" id="D2QXZ2"/>
<dbReference type="InterPro" id="IPR015947">
    <property type="entry name" value="PUA-like_sf"/>
</dbReference>
<dbReference type="Pfam" id="PF07728">
    <property type="entry name" value="AAA_5"/>
    <property type="match status" value="1"/>
</dbReference>
<gene>
    <name evidence="2" type="ordered locus">Psta_3405</name>
</gene>
<evidence type="ECO:0000313" key="2">
    <source>
        <dbReference type="EMBL" id="ADB18069.1"/>
    </source>
</evidence>
<dbReference type="InterPro" id="IPR011704">
    <property type="entry name" value="ATPase_dyneun-rel_AAA"/>
</dbReference>
<dbReference type="PANTHER" id="PTHR37291">
    <property type="entry name" value="5-METHYLCYTOSINE-SPECIFIC RESTRICTION ENZYME B"/>
    <property type="match status" value="1"/>
</dbReference>
<evidence type="ECO:0000259" key="1">
    <source>
        <dbReference type="SMART" id="SM00382"/>
    </source>
</evidence>
<dbReference type="InterPro" id="IPR027417">
    <property type="entry name" value="P-loop_NTPase"/>
</dbReference>
<accession>D2QXZ2</accession>
<dbReference type="InterPro" id="IPR002740">
    <property type="entry name" value="EVE_domain"/>
</dbReference>
<dbReference type="SMART" id="SM00382">
    <property type="entry name" value="AAA"/>
    <property type="match status" value="1"/>
</dbReference>
<dbReference type="Pfam" id="PF01878">
    <property type="entry name" value="EVE"/>
    <property type="match status" value="1"/>
</dbReference>
<protein>
    <submittedName>
        <fullName evidence="2">ATPase associated with various cellular activities AAA_5</fullName>
    </submittedName>
</protein>
<dbReference type="Gene3D" id="3.40.50.300">
    <property type="entry name" value="P-loop containing nucleotide triphosphate hydrolases"/>
    <property type="match status" value="2"/>
</dbReference>
<dbReference type="KEGG" id="psl:Psta_3405"/>
<dbReference type="REBASE" id="23320">
    <property type="entry name" value="PstDMcrBCP"/>
</dbReference>
<keyword evidence="3" id="KW-1185">Reference proteome</keyword>
<sequence>MEPLTSIVDVAKAFDRNGLKERAQKAEQERLAVVSRFPLNQWPSLEKESYALGHDKAEDSFCRWLEFRTPTIAGMKGGQASKHLLYKHARKPGWFFSSNYGDVDSAWAAIRAGFVEAFTKAQAGDWDTIDDIAVLNGGQALRSKALYCYFPTELLPICSSTHIKRFVKAIQPELLEHSAGAIRLNRQLMKALRAKSCFQGWSNWELVAFLYQWNDPRESRQIVKIAPGEQAMYWDDCLKHGYICVGWDEVGDLKDFGTKEEFFSRFKEVYGERYTPAMLKQKANEVWILQELEAGDIIVANKGTSEVLAVGEVVDPCYEFRSDREVFTHTVNVKWNTSLATHIEPQRRWAFVTVAKCPVDLYQTIVGKNAKKLPIPIDPLYEEIAAALERKGQAILYGPPGTGKTYAARRLAVWWLLRKFGLPEAQETLSDPQKFAQAERSLSTVQVSQRVWWVTASPKTWSWERLRKEKTVEFHYGRLQRNYPLVQPGDLVIGYQSTPDKRIMALARISRGLSKSESGESSIELSYLHDVKNGLTYDELLADPILAKSEPMRFRSQGTLFSLEHDEVNHLLARLTDRDPDVADYLDVEGRVGQLTRLTFHGSYSYEDFIEGFRPVQSTGGLTLRLEDGVFKRICREAQANPDQPYLVLIDEFNRANVAKVFGELITLLELDKRGLIITLPQSKESFSIPPNVFVLGTMNTADRSIKLLDSAMRRRFAFIELMPDTELLRGGNIHGLELCEFLTELNRRIAEHAGREKQIGHSFLLEKGQPVSDAEEFARRFRQEILPLLQEYCYDDYEQLTRYLGNGLVDKTAQVLQEEKLADAEELVAVLLSEFTQASSAEL</sequence>
<dbReference type="EMBL" id="CP001848">
    <property type="protein sequence ID" value="ADB18069.1"/>
    <property type="molecule type" value="Genomic_DNA"/>
</dbReference>
<dbReference type="InterPro" id="IPR052934">
    <property type="entry name" value="Methyl-DNA_Rec/Restrict_Enz"/>
</dbReference>
<dbReference type="Proteomes" id="UP000001887">
    <property type="component" value="Chromosome"/>
</dbReference>
<organism evidence="2 3">
    <name type="scientific">Pirellula staleyi (strain ATCC 27377 / DSM 6068 / ICPB 4128)</name>
    <name type="common">Pirella staleyi</name>
    <dbReference type="NCBI Taxonomy" id="530564"/>
    <lineage>
        <taxon>Bacteria</taxon>
        <taxon>Pseudomonadati</taxon>
        <taxon>Planctomycetota</taxon>
        <taxon>Planctomycetia</taxon>
        <taxon>Pirellulales</taxon>
        <taxon>Pirellulaceae</taxon>
        <taxon>Pirellula</taxon>
    </lineage>
</organism>
<dbReference type="GO" id="GO:0005524">
    <property type="term" value="F:ATP binding"/>
    <property type="evidence" value="ECO:0007669"/>
    <property type="project" value="InterPro"/>
</dbReference>
<dbReference type="InterPro" id="IPR003593">
    <property type="entry name" value="AAA+_ATPase"/>
</dbReference>
<reference evidence="2 3" key="1">
    <citation type="journal article" date="2009" name="Stand. Genomic Sci.">
        <title>Complete genome sequence of Pirellula staleyi type strain (ATCC 27377).</title>
        <authorList>
            <person name="Clum A."/>
            <person name="Tindall B.J."/>
            <person name="Sikorski J."/>
            <person name="Ivanova N."/>
            <person name="Mavrommatis K."/>
            <person name="Lucas S."/>
            <person name="Glavina del Rio T."/>
            <person name="Nolan M."/>
            <person name="Chen F."/>
            <person name="Tice H."/>
            <person name="Pitluck S."/>
            <person name="Cheng J.F."/>
            <person name="Chertkov O."/>
            <person name="Brettin T."/>
            <person name="Han C."/>
            <person name="Detter J.C."/>
            <person name="Kuske C."/>
            <person name="Bruce D."/>
            <person name="Goodwin L."/>
            <person name="Ovchinikova G."/>
            <person name="Pati A."/>
            <person name="Mikhailova N."/>
            <person name="Chen A."/>
            <person name="Palaniappan K."/>
            <person name="Land M."/>
            <person name="Hauser L."/>
            <person name="Chang Y.J."/>
            <person name="Jeffries C.D."/>
            <person name="Chain P."/>
            <person name="Rohde M."/>
            <person name="Goker M."/>
            <person name="Bristow J."/>
            <person name="Eisen J.A."/>
            <person name="Markowitz V."/>
            <person name="Hugenholtz P."/>
            <person name="Kyrpides N.C."/>
            <person name="Klenk H.P."/>
            <person name="Lapidus A."/>
        </authorList>
    </citation>
    <scope>NUCLEOTIDE SEQUENCE [LARGE SCALE GENOMIC DNA]</scope>
    <source>
        <strain evidence="3">ATCC 27377 / DSM 6068 / ICPB 4128</strain>
    </source>
</reference>
<dbReference type="eggNOG" id="COG1401">
    <property type="taxonomic scope" value="Bacteria"/>
</dbReference>
<dbReference type="PANTHER" id="PTHR37291:SF1">
    <property type="entry name" value="TYPE IV METHYL-DIRECTED RESTRICTION ENZYME ECOKMCRB SUBUNIT"/>
    <property type="match status" value="1"/>
</dbReference>
<dbReference type="SUPFAM" id="SSF52540">
    <property type="entry name" value="P-loop containing nucleoside triphosphate hydrolases"/>
    <property type="match status" value="1"/>
</dbReference>
<dbReference type="STRING" id="530564.Psta_3405"/>
<dbReference type="HOGENOM" id="CLU_008747_2_3_0"/>
<dbReference type="GO" id="GO:0016887">
    <property type="term" value="F:ATP hydrolysis activity"/>
    <property type="evidence" value="ECO:0007669"/>
    <property type="project" value="InterPro"/>
</dbReference>
<evidence type="ECO:0000313" key="3">
    <source>
        <dbReference type="Proteomes" id="UP000001887"/>
    </source>
</evidence>
<dbReference type="SUPFAM" id="SSF88697">
    <property type="entry name" value="PUA domain-like"/>
    <property type="match status" value="1"/>
</dbReference>
<feature type="domain" description="AAA+ ATPase" evidence="1">
    <location>
        <begin position="390"/>
        <end position="727"/>
    </location>
</feature>